<dbReference type="EMBL" id="MDJD01000054">
    <property type="protein sequence ID" value="OEJ98734.1"/>
    <property type="molecule type" value="Genomic_DNA"/>
</dbReference>
<keyword evidence="2" id="KW-1185">Reference proteome</keyword>
<gene>
    <name evidence="1" type="ORF">A8C32_05930</name>
</gene>
<comment type="caution">
    <text evidence="1">The sequence shown here is derived from an EMBL/GenBank/DDBJ whole genome shotgun (WGS) entry which is preliminary data.</text>
</comment>
<protein>
    <submittedName>
        <fullName evidence="1">Uncharacterized protein</fullName>
    </submittedName>
</protein>
<organism evidence="1 2">
    <name type="scientific">Flavivirga aquatica</name>
    <dbReference type="NCBI Taxonomy" id="1849968"/>
    <lineage>
        <taxon>Bacteria</taxon>
        <taxon>Pseudomonadati</taxon>
        <taxon>Bacteroidota</taxon>
        <taxon>Flavobacteriia</taxon>
        <taxon>Flavobacteriales</taxon>
        <taxon>Flavobacteriaceae</taxon>
        <taxon>Flavivirga</taxon>
    </lineage>
</organism>
<sequence>METKASFTWTLKAYEDQGNLFLKWHTDAPFRAQQGQIHVYKGNSFPSDPKKDTKAWTWDDKNNPWNTKLPWGTGWHCAWIAEKPSNGPYTYVVKIVTDKSMGPNVLKDIAIQDFA</sequence>
<evidence type="ECO:0000313" key="1">
    <source>
        <dbReference type="EMBL" id="OEJ98734.1"/>
    </source>
</evidence>
<dbReference type="OrthoDB" id="9010135at2"/>
<evidence type="ECO:0000313" key="2">
    <source>
        <dbReference type="Proteomes" id="UP000095713"/>
    </source>
</evidence>
<accession>A0A1E5SHZ6</accession>
<dbReference type="Proteomes" id="UP000095713">
    <property type="component" value="Unassembled WGS sequence"/>
</dbReference>
<dbReference type="AlphaFoldDB" id="A0A1E5SHZ6"/>
<name>A0A1E5SHZ6_9FLAO</name>
<reference evidence="1 2" key="1">
    <citation type="submission" date="2016-05" db="EMBL/GenBank/DDBJ databases">
        <title>Draft Genome Sequence of Algibacter sp. Strain SK-16 Isolated from the Surface Water of Aburatsubo Inlet.</title>
        <authorList>
            <person name="Wong S.-K."/>
            <person name="Yoshizawa S."/>
            <person name="Nakajima Y."/>
            <person name="Ogura Y."/>
            <person name="Tetsuya H."/>
            <person name="Hamasaki K."/>
        </authorList>
    </citation>
    <scope>NUCLEOTIDE SEQUENCE [LARGE SCALE GENOMIC DNA]</scope>
    <source>
        <strain evidence="1 2">SK-16</strain>
    </source>
</reference>
<dbReference type="RefSeq" id="WP_069831418.1">
    <property type="nucleotide sequence ID" value="NZ_MDJD01000054.1"/>
</dbReference>
<proteinExistence type="predicted"/>